<reference evidence="1 2" key="1">
    <citation type="journal article" date="2016" name="Nat. Commun.">
        <title>Thousands of microbial genomes shed light on interconnected biogeochemical processes in an aquifer system.</title>
        <authorList>
            <person name="Anantharaman K."/>
            <person name="Brown C.T."/>
            <person name="Hug L.A."/>
            <person name="Sharon I."/>
            <person name="Castelle C.J."/>
            <person name="Probst A.J."/>
            <person name="Thomas B.C."/>
            <person name="Singh A."/>
            <person name="Wilkins M.J."/>
            <person name="Karaoz U."/>
            <person name="Brodie E.L."/>
            <person name="Williams K.H."/>
            <person name="Hubbard S.S."/>
            <person name="Banfield J.F."/>
        </authorList>
    </citation>
    <scope>NUCLEOTIDE SEQUENCE [LARGE SCALE GENOMIC DNA]</scope>
</reference>
<dbReference type="EMBL" id="MGFD01000065">
    <property type="protein sequence ID" value="OGL96557.1"/>
    <property type="molecule type" value="Genomic_DNA"/>
</dbReference>
<protein>
    <submittedName>
        <fullName evidence="1">Uncharacterized protein</fullName>
    </submittedName>
</protein>
<gene>
    <name evidence="1" type="ORF">A2318_00750</name>
</gene>
<sequence>MDFDQLCALREIERARMKLGLPGFHDDIQTLVDRYKDGASALKSNNPRLIQAKVLWDKGVGQNVIIGFDSSVPGLDGFGEFNENVPGYPVWAKSFEEYLATIPEIPEALLADDPNLPLLRLVDPRAGLVKTCELFGILFKEFSYSDEDVVAFDTRHEIPNTPFWVRAHDGRKNRNCKPNVCRDECKDKLYAMTAMVAIMVWVQDPSIIKENEHVLDCPGSVRRADGCCAYLHVCGGVVRLVLVRHAGSAAPNCGAGSFRRE</sequence>
<proteinExistence type="predicted"/>
<accession>A0A1F7W2V4</accession>
<dbReference type="Proteomes" id="UP000177331">
    <property type="component" value="Unassembled WGS sequence"/>
</dbReference>
<comment type="caution">
    <text evidence="1">The sequence shown here is derived from an EMBL/GenBank/DDBJ whole genome shotgun (WGS) entry which is preliminary data.</text>
</comment>
<evidence type="ECO:0000313" key="1">
    <source>
        <dbReference type="EMBL" id="OGL96557.1"/>
    </source>
</evidence>
<dbReference type="AlphaFoldDB" id="A0A1F7W2V4"/>
<organism evidence="1 2">
    <name type="scientific">Candidatus Uhrbacteria bacterium RIFOXYB2_FULL_45_11</name>
    <dbReference type="NCBI Taxonomy" id="1802421"/>
    <lineage>
        <taxon>Bacteria</taxon>
        <taxon>Candidatus Uhriibacteriota</taxon>
    </lineage>
</organism>
<name>A0A1F7W2V4_9BACT</name>
<evidence type="ECO:0000313" key="2">
    <source>
        <dbReference type="Proteomes" id="UP000177331"/>
    </source>
</evidence>